<proteinExistence type="predicted"/>
<comment type="caution">
    <text evidence="1">The sequence shown here is derived from an EMBL/GenBank/DDBJ whole genome shotgun (WGS) entry which is preliminary data.</text>
</comment>
<organism evidence="1">
    <name type="scientific">Thermogladius calderae</name>
    <dbReference type="NCBI Taxonomy" id="1200300"/>
    <lineage>
        <taxon>Archaea</taxon>
        <taxon>Thermoproteota</taxon>
        <taxon>Thermoprotei</taxon>
        <taxon>Desulfurococcales</taxon>
        <taxon>Desulfurococcaceae</taxon>
        <taxon>Thermogladius</taxon>
    </lineage>
</organism>
<dbReference type="GO" id="GO:0035241">
    <property type="term" value="F:protein-arginine omega-N monomethyltransferase activity"/>
    <property type="evidence" value="ECO:0007669"/>
    <property type="project" value="TreeGrafter"/>
</dbReference>
<name>A0A7J3XZV3_9CREN</name>
<accession>A0A7J3XZV3</accession>
<gene>
    <name evidence="1" type="ORF">ENM60_04975</name>
</gene>
<evidence type="ECO:0000313" key="1">
    <source>
        <dbReference type="EMBL" id="HHP68121.1"/>
    </source>
</evidence>
<dbReference type="Pfam" id="PF04252">
    <property type="entry name" value="SFM1-like"/>
    <property type="match status" value="1"/>
</dbReference>
<dbReference type="EMBL" id="DRYK01000061">
    <property type="protein sequence ID" value="HHP68121.1"/>
    <property type="molecule type" value="Genomic_DNA"/>
</dbReference>
<dbReference type="InterPro" id="IPR007364">
    <property type="entry name" value="SFM1-like"/>
</dbReference>
<sequence>MIEHLEEGLSPWLILEYRHVSMLAGRDNLVFTNVPVKYNNILARYGRVVNESIVDLVKKRSVPPREVIILDPKASRRLEYSDFERARYFVIGGILGDHPPRGRTFQYLTSRLPECESRNIGDRQFSIDGSAYYVLYLYNNGDDKGLNFIDGVDIEIEAGFVHLPYRYPIVEGKPLLAPGLEYYIKYKRLPPEIAEEVYGGRLREK</sequence>
<dbReference type="AlphaFoldDB" id="A0A7J3XZV3"/>
<dbReference type="PANTHER" id="PTHR35517:SF1">
    <property type="entry name" value="PROTEIN ARGININE N-METHYLTRANSFERASE SFM1"/>
    <property type="match status" value="1"/>
</dbReference>
<dbReference type="CDD" id="cd18090">
    <property type="entry name" value="Arginine_MT_Sfm1"/>
    <property type="match status" value="1"/>
</dbReference>
<dbReference type="PANTHER" id="PTHR35517">
    <property type="entry name" value="PROTEIN ARGININE N-METHYLTRANSFERASE SFM1"/>
    <property type="match status" value="1"/>
</dbReference>
<protein>
    <submittedName>
        <fullName evidence="1">Uncharacterized protein</fullName>
    </submittedName>
</protein>
<reference evidence="1" key="1">
    <citation type="journal article" date="2020" name="mSystems">
        <title>Genome- and Community-Level Interaction Insights into Carbon Utilization and Element Cycling Functions of Hydrothermarchaeota in Hydrothermal Sediment.</title>
        <authorList>
            <person name="Zhou Z."/>
            <person name="Liu Y."/>
            <person name="Xu W."/>
            <person name="Pan J."/>
            <person name="Luo Z.H."/>
            <person name="Li M."/>
        </authorList>
    </citation>
    <scope>NUCLEOTIDE SEQUENCE [LARGE SCALE GENOMIC DNA]</scope>
    <source>
        <strain evidence="1">SpSt-110</strain>
    </source>
</reference>